<dbReference type="OrthoDB" id="2505010at2759"/>
<dbReference type="EMBL" id="AVOT02003572">
    <property type="protein sequence ID" value="MBW0473894.1"/>
    <property type="molecule type" value="Genomic_DNA"/>
</dbReference>
<evidence type="ECO:0000256" key="1">
    <source>
        <dbReference type="SAM" id="MobiDB-lite"/>
    </source>
</evidence>
<feature type="region of interest" description="Disordered" evidence="1">
    <location>
        <begin position="1"/>
        <end position="26"/>
    </location>
</feature>
<evidence type="ECO:0000313" key="3">
    <source>
        <dbReference type="Proteomes" id="UP000765509"/>
    </source>
</evidence>
<reference evidence="2" key="1">
    <citation type="submission" date="2021-03" db="EMBL/GenBank/DDBJ databases">
        <title>Draft genome sequence of rust myrtle Austropuccinia psidii MF-1, a brazilian biotype.</title>
        <authorList>
            <person name="Quecine M.C."/>
            <person name="Pachon D.M.R."/>
            <person name="Bonatelli M.L."/>
            <person name="Correr F.H."/>
            <person name="Franceschini L.M."/>
            <person name="Leite T.F."/>
            <person name="Margarido G.R.A."/>
            <person name="Almeida C.A."/>
            <person name="Ferrarezi J.A."/>
            <person name="Labate C.A."/>
        </authorList>
    </citation>
    <scope>NUCLEOTIDE SEQUENCE</scope>
    <source>
        <strain evidence="2">MF-1</strain>
    </source>
</reference>
<evidence type="ECO:0000313" key="2">
    <source>
        <dbReference type="EMBL" id="MBW0473894.1"/>
    </source>
</evidence>
<organism evidence="2 3">
    <name type="scientific">Austropuccinia psidii MF-1</name>
    <dbReference type="NCBI Taxonomy" id="1389203"/>
    <lineage>
        <taxon>Eukaryota</taxon>
        <taxon>Fungi</taxon>
        <taxon>Dikarya</taxon>
        <taxon>Basidiomycota</taxon>
        <taxon>Pucciniomycotina</taxon>
        <taxon>Pucciniomycetes</taxon>
        <taxon>Pucciniales</taxon>
        <taxon>Sphaerophragmiaceae</taxon>
        <taxon>Austropuccinia</taxon>
    </lineage>
</organism>
<feature type="compositionally biased region" description="Acidic residues" evidence="1">
    <location>
        <begin position="216"/>
        <end position="252"/>
    </location>
</feature>
<comment type="caution">
    <text evidence="2">The sequence shown here is derived from an EMBL/GenBank/DDBJ whole genome shotgun (WGS) entry which is preliminary data.</text>
</comment>
<sequence>MSFGRGGGRGGRGGRGGGGGGGGGRGGIADLSLGPLSFADLLATSRADIGDVLYPDADIPATEFPSYQEARIVESSVDRWLRPSYPSSRRRWVVEGELKSTFGSKQKTKQRSGLAKPFLHRFSRLDIQEGKPSEDWLYSDRYKSQHLGVNPANSQPTSTSADGLQKSKYRDLLEKSFFPPDLWASFMEGKKAKAIGTKRAKTSKTSGKLALPGPGDDTELGDDGEGEKEDEEGDEEVAEFGEEEIDEDDPDYDNNYFDNGEGDEGMGSGGEGGDEGGVF</sequence>
<proteinExistence type="predicted"/>
<accession>A0A9Q3BWQ5</accession>
<protein>
    <recommendedName>
        <fullName evidence="4">DNA-directed RNA polymerase III subunit</fullName>
    </recommendedName>
</protein>
<feature type="compositionally biased region" description="Gly residues" evidence="1">
    <location>
        <begin position="265"/>
        <end position="279"/>
    </location>
</feature>
<keyword evidence="3" id="KW-1185">Reference proteome</keyword>
<gene>
    <name evidence="2" type="ORF">O181_013609</name>
</gene>
<dbReference type="AlphaFoldDB" id="A0A9Q3BWQ5"/>
<feature type="region of interest" description="Disordered" evidence="1">
    <location>
        <begin position="194"/>
        <end position="279"/>
    </location>
</feature>
<dbReference type="Proteomes" id="UP000765509">
    <property type="component" value="Unassembled WGS sequence"/>
</dbReference>
<name>A0A9Q3BWQ5_9BASI</name>
<evidence type="ECO:0008006" key="4">
    <source>
        <dbReference type="Google" id="ProtNLM"/>
    </source>
</evidence>